<evidence type="ECO:0000313" key="2">
    <source>
        <dbReference type="Ensembl" id="ENSPTXP00000005840.1"/>
    </source>
</evidence>
<accession>A0A670YB40</accession>
<dbReference type="InterPro" id="IPR053819">
    <property type="entry name" value="TEADIR3_omega_loop"/>
</dbReference>
<reference evidence="2" key="2">
    <citation type="submission" date="2025-09" db="UniProtKB">
        <authorList>
            <consortium name="Ensembl"/>
        </authorList>
    </citation>
    <scope>IDENTIFICATION</scope>
</reference>
<reference evidence="2" key="1">
    <citation type="submission" date="2025-08" db="UniProtKB">
        <authorList>
            <consortium name="Ensembl"/>
        </authorList>
    </citation>
    <scope>IDENTIFICATION</scope>
</reference>
<keyword evidence="3" id="KW-1185">Reference proteome</keyword>
<dbReference type="OMA" id="SWSTEAC"/>
<dbReference type="Pfam" id="PF15238">
    <property type="entry name" value="TEADIR3"/>
    <property type="match status" value="1"/>
</dbReference>
<feature type="compositionally biased region" description="Basic and acidic residues" evidence="1">
    <location>
        <begin position="263"/>
        <end position="277"/>
    </location>
</feature>
<dbReference type="Ensembl" id="ENSPTXT00000006029.1">
    <property type="protein sequence ID" value="ENSPTXP00000005840.1"/>
    <property type="gene ID" value="ENSPTXG00000004256.1"/>
</dbReference>
<sequence>MAAGVIQTLSKFRLPTEFQHPFLTSMAGPEMSFQYLSGEEDTEEEEEDESGEEGREEMELEEDLGSSSRKDASTEASSSIGNTKKTTQLLQFAERISHDIQRYFGKKNKEQEEEEGVEESSCKAHESLCSSPLSGRATSYTDLIGISQRGEAEDKEGFSDSHTAFEQLWRSPCGKDEKLGPLAELFEYGFCRCLQRPLSPDNKKWMWLERKFAHVVPMQSRKLPRSFWREPMFSPIGTPNGNPPDFSDLLANWTSESGQEELNASREHLGEVTGDGH</sequence>
<feature type="region of interest" description="Disordered" evidence="1">
    <location>
        <begin position="257"/>
        <end position="277"/>
    </location>
</feature>
<dbReference type="AlphaFoldDB" id="A0A670YB40"/>
<feature type="compositionally biased region" description="Acidic residues" evidence="1">
    <location>
        <begin position="38"/>
        <end position="64"/>
    </location>
</feature>
<evidence type="ECO:0000256" key="1">
    <source>
        <dbReference type="SAM" id="MobiDB-lite"/>
    </source>
</evidence>
<name>A0A670YB40_PSETE</name>
<organism evidence="2 3">
    <name type="scientific">Pseudonaja textilis</name>
    <name type="common">Eastern brown snake</name>
    <dbReference type="NCBI Taxonomy" id="8673"/>
    <lineage>
        <taxon>Eukaryota</taxon>
        <taxon>Metazoa</taxon>
        <taxon>Chordata</taxon>
        <taxon>Craniata</taxon>
        <taxon>Vertebrata</taxon>
        <taxon>Euteleostomi</taxon>
        <taxon>Lepidosauria</taxon>
        <taxon>Squamata</taxon>
        <taxon>Bifurcata</taxon>
        <taxon>Unidentata</taxon>
        <taxon>Episquamata</taxon>
        <taxon>Toxicofera</taxon>
        <taxon>Serpentes</taxon>
        <taxon>Colubroidea</taxon>
        <taxon>Elapidae</taxon>
        <taxon>Hydrophiinae</taxon>
        <taxon>Pseudonaja</taxon>
    </lineage>
</organism>
<evidence type="ECO:0000313" key="3">
    <source>
        <dbReference type="Proteomes" id="UP000472273"/>
    </source>
</evidence>
<protein>
    <submittedName>
        <fullName evidence="2">Proline and glutamate rich with coiled coil 1</fullName>
    </submittedName>
</protein>
<dbReference type="GeneTree" id="ENSGT00390000002827"/>
<gene>
    <name evidence="2" type="primary">PERCC1</name>
</gene>
<feature type="region of interest" description="Disordered" evidence="1">
    <location>
        <begin position="23"/>
        <end position="85"/>
    </location>
</feature>
<dbReference type="OrthoDB" id="10065076at2759"/>
<dbReference type="Proteomes" id="UP000472273">
    <property type="component" value="Unplaced"/>
</dbReference>
<feature type="compositionally biased region" description="Polar residues" evidence="1">
    <location>
        <begin position="74"/>
        <end position="85"/>
    </location>
</feature>
<proteinExistence type="predicted"/>